<organism evidence="3 4">
    <name type="scientific">Brooklawnia cerclae</name>
    <dbReference type="NCBI Taxonomy" id="349934"/>
    <lineage>
        <taxon>Bacteria</taxon>
        <taxon>Bacillati</taxon>
        <taxon>Actinomycetota</taxon>
        <taxon>Actinomycetes</taxon>
        <taxon>Propionibacteriales</taxon>
        <taxon>Propionibacteriaceae</taxon>
        <taxon>Brooklawnia</taxon>
    </lineage>
</organism>
<dbReference type="Gene3D" id="2.60.40.3670">
    <property type="match status" value="1"/>
</dbReference>
<dbReference type="RefSeq" id="WP_167164141.1">
    <property type="nucleotide sequence ID" value="NZ_BAAAOO010000012.1"/>
</dbReference>
<dbReference type="SUPFAM" id="SSF53300">
    <property type="entry name" value="vWA-like"/>
    <property type="match status" value="1"/>
</dbReference>
<keyword evidence="4" id="KW-1185">Reference proteome</keyword>
<evidence type="ECO:0000259" key="2">
    <source>
        <dbReference type="SMART" id="SM00327"/>
    </source>
</evidence>
<feature type="region of interest" description="Disordered" evidence="1">
    <location>
        <begin position="416"/>
        <end position="435"/>
    </location>
</feature>
<comment type="caution">
    <text evidence="3">The sequence shown here is derived from an EMBL/GenBank/DDBJ whole genome shotgun (WGS) entry which is preliminary data.</text>
</comment>
<feature type="domain" description="VWFA" evidence="2">
    <location>
        <begin position="40"/>
        <end position="218"/>
    </location>
</feature>
<sequence>MALFSSTVYQNEYLPDGGTDVNAIVRIGVNDAGSAGSDGAAGEIIIIDCSGSMGQRSMMAARQAAMVALDNILDGTYFAVVSGTHEAYLAYPVVQSGPGMVQMSARTRREAKNAISRLIADGGTAIGRWLSLTLALFGSMGGILAQKHALLLTDGADEHETPEQLEAAIRSCQGQFQCDCRGVGTYWVVSEVRKISRALMGTLDIIPDPAMMGAEFARIMQTSMSRGVSTADLRVWVPQGAQLLFVRQVSPTVEDLTRQGHPVNPLTMDFPTGAWGDEERDYHVAVRLPAKAIGQEQLAARVQLVVAEQPRTQGMVKAVWSSDDNLTAQINDEVAHYTGQTELANAIQEGLAAKQAGDLSTATSKLGRAVQLAAETGNHEATTKLRKVVDVVDPGTGTVRLRRNVARADEMALDTASTKTTRTRQAGVDAAGATE</sequence>
<dbReference type="Gene3D" id="3.40.50.410">
    <property type="entry name" value="von Willebrand factor, type A domain"/>
    <property type="match status" value="1"/>
</dbReference>
<dbReference type="Proteomes" id="UP000749311">
    <property type="component" value="Unassembled WGS sequence"/>
</dbReference>
<protein>
    <recommendedName>
        <fullName evidence="2">VWFA domain-containing protein</fullName>
    </recommendedName>
</protein>
<proteinExistence type="predicted"/>
<accession>A0ABX0SEI6</accession>
<dbReference type="InterPro" id="IPR002035">
    <property type="entry name" value="VWF_A"/>
</dbReference>
<dbReference type="SMART" id="SM00327">
    <property type="entry name" value="VWA"/>
    <property type="match status" value="1"/>
</dbReference>
<dbReference type="InterPro" id="IPR036465">
    <property type="entry name" value="vWFA_dom_sf"/>
</dbReference>
<dbReference type="Gene3D" id="1.20.120.1690">
    <property type="match status" value="1"/>
</dbReference>
<gene>
    <name evidence="3" type="ORF">FB473_000280</name>
</gene>
<evidence type="ECO:0000313" key="3">
    <source>
        <dbReference type="EMBL" id="NIH55635.1"/>
    </source>
</evidence>
<dbReference type="EMBL" id="JAAMOZ010000001">
    <property type="protein sequence ID" value="NIH55635.1"/>
    <property type="molecule type" value="Genomic_DNA"/>
</dbReference>
<dbReference type="InterPro" id="IPR041176">
    <property type="entry name" value="VWA_3_C"/>
</dbReference>
<dbReference type="Pfam" id="PF18571">
    <property type="entry name" value="VWA_3_C"/>
    <property type="match status" value="1"/>
</dbReference>
<dbReference type="CDD" id="cd00198">
    <property type="entry name" value="vWFA"/>
    <property type="match status" value="1"/>
</dbReference>
<evidence type="ECO:0000313" key="4">
    <source>
        <dbReference type="Proteomes" id="UP000749311"/>
    </source>
</evidence>
<reference evidence="3 4" key="1">
    <citation type="submission" date="2020-02" db="EMBL/GenBank/DDBJ databases">
        <title>Sequencing the genomes of 1000 actinobacteria strains.</title>
        <authorList>
            <person name="Klenk H.-P."/>
        </authorList>
    </citation>
    <scope>NUCLEOTIDE SEQUENCE [LARGE SCALE GENOMIC DNA]</scope>
    <source>
        <strain evidence="3 4">DSM 19609</strain>
    </source>
</reference>
<name>A0ABX0SEI6_9ACTN</name>
<evidence type="ECO:0000256" key="1">
    <source>
        <dbReference type="SAM" id="MobiDB-lite"/>
    </source>
</evidence>
<dbReference type="Pfam" id="PF13768">
    <property type="entry name" value="VWA_3"/>
    <property type="match status" value="1"/>
</dbReference>